<feature type="region of interest" description="Disordered" evidence="1">
    <location>
        <begin position="335"/>
        <end position="381"/>
    </location>
</feature>
<protein>
    <submittedName>
        <fullName evidence="2">Uncharacterized protein</fullName>
    </submittedName>
</protein>
<proteinExistence type="predicted"/>
<reference evidence="2 3" key="1">
    <citation type="journal article" date="2022" name="bioRxiv">
        <title>Genomics of Preaxostyla Flagellates Illuminates Evolutionary Transitions and the Path Towards Mitochondrial Loss.</title>
        <authorList>
            <person name="Novak L.V.F."/>
            <person name="Treitli S.C."/>
            <person name="Pyrih J."/>
            <person name="Halakuc P."/>
            <person name="Pipaliya S.V."/>
            <person name="Vacek V."/>
            <person name="Brzon O."/>
            <person name="Soukal P."/>
            <person name="Eme L."/>
            <person name="Dacks J.B."/>
            <person name="Karnkowska A."/>
            <person name="Elias M."/>
            <person name="Hampl V."/>
        </authorList>
    </citation>
    <scope>NUCLEOTIDE SEQUENCE [LARGE SCALE GENOMIC DNA]</scope>
    <source>
        <strain evidence="2">NAU3</strain>
        <tissue evidence="2">Gut</tissue>
    </source>
</reference>
<evidence type="ECO:0000313" key="3">
    <source>
        <dbReference type="Proteomes" id="UP001281761"/>
    </source>
</evidence>
<comment type="caution">
    <text evidence="2">The sequence shown here is derived from an EMBL/GenBank/DDBJ whole genome shotgun (WGS) entry which is preliminary data.</text>
</comment>
<feature type="region of interest" description="Disordered" evidence="1">
    <location>
        <begin position="714"/>
        <end position="742"/>
    </location>
</feature>
<feature type="compositionally biased region" description="Basic and acidic residues" evidence="1">
    <location>
        <begin position="726"/>
        <end position="742"/>
    </location>
</feature>
<feature type="compositionally biased region" description="Basic and acidic residues" evidence="1">
    <location>
        <begin position="353"/>
        <end position="370"/>
    </location>
</feature>
<keyword evidence="3" id="KW-1185">Reference proteome</keyword>
<evidence type="ECO:0000256" key="1">
    <source>
        <dbReference type="SAM" id="MobiDB-lite"/>
    </source>
</evidence>
<dbReference type="EMBL" id="JARBJD010000192">
    <property type="protein sequence ID" value="KAK2947725.1"/>
    <property type="molecule type" value="Genomic_DNA"/>
</dbReference>
<feature type="compositionally biased region" description="Polar residues" evidence="1">
    <location>
        <begin position="343"/>
        <end position="352"/>
    </location>
</feature>
<evidence type="ECO:0000313" key="2">
    <source>
        <dbReference type="EMBL" id="KAK2947725.1"/>
    </source>
</evidence>
<dbReference type="Proteomes" id="UP001281761">
    <property type="component" value="Unassembled WGS sequence"/>
</dbReference>
<gene>
    <name evidence="2" type="ORF">BLNAU_17325</name>
</gene>
<sequence length="742" mass="82925">MSSFVLFNEAAVVRMRLSSLLIHKPSRCFISVRMSHKNDNPVEMTTELSPHSTSEPIFRWNSFDFLYSPSQSQSRHKLRLSVANIEPINNVSTHSLSTTTQDTSTPSEPHPDLQIISCSSTTFPLDTLLSILGSTPNIPVFAPLSADFVYAAQTIPTSLQFWLKGGVRNIQLCHKELFLATKLSNAYSAQNSRLVYALLNDPHMTVRTRDIVKKMSYHSGISSLVPSKGFPRPSSGSPNSTIHMYNSSNSQTWMTFGDIFSDQPISGVFLLDFTQHSIFPSHLALPREIPYLPHQNTSRAQAMPVYCPVKVHICLLWAEANGDIRNAIVSEEAEKPESLDAITGSSQPQNNKNVKETEDNPAKPPEDETTGHSPNSVLPHRLRVQIRATDAKGEFFESREGDFEAAENVFRKGHVRLFQERVFFYQSTTLVSDRRAPLVISLVSREESEGSGASEADFENDFEDVDFPLITAAFSLQQSSSVLDYGVRFVRLVDQFLGYSLFFTVSITPLNRILRPFNSPMLEITSQISTPLLTKEDSLYPPLLITRVTSNPLDLWSREHSICTQNFPDLPELPNGYSEKSLPFPNLSECVLPMYHHGREATPPTDPLTNFSDVIPREAVHIPDAVFIPPTKVHYHLPHLPLPPPDLLESHYALQLPPAEKSVAGVDVITNDVWASMDFHTYVDAKEALSPDLCFVAQFFAPLIRQETKDELLNQGRGGSIGVRPESGKPNKEIVEGRECQN</sequence>
<name>A0ABQ9XBZ3_9EUKA</name>
<accession>A0ABQ9XBZ3</accession>
<organism evidence="2 3">
    <name type="scientific">Blattamonas nauphoetae</name>
    <dbReference type="NCBI Taxonomy" id="2049346"/>
    <lineage>
        <taxon>Eukaryota</taxon>
        <taxon>Metamonada</taxon>
        <taxon>Preaxostyla</taxon>
        <taxon>Oxymonadida</taxon>
        <taxon>Blattamonas</taxon>
    </lineage>
</organism>